<dbReference type="FunFam" id="3.40.50.300:FF:000429">
    <property type="entry name" value="Preprotein translocase subunit SecA"/>
    <property type="match status" value="1"/>
</dbReference>
<dbReference type="Gene3D" id="3.90.1440.10">
    <property type="entry name" value="SecA, preprotein cross-linking domain"/>
    <property type="match status" value="1"/>
</dbReference>
<evidence type="ECO:0000256" key="8">
    <source>
        <dbReference type="ARBA" id="ARBA00022927"/>
    </source>
</evidence>
<dbReference type="Pfam" id="PF07516">
    <property type="entry name" value="SecA_SW"/>
    <property type="match status" value="1"/>
</dbReference>
<dbReference type="InterPro" id="IPR036266">
    <property type="entry name" value="SecA_Wing/Scaffold_sf"/>
</dbReference>
<keyword evidence="10 12" id="KW-0811">Translocation</keyword>
<dbReference type="EC" id="7.4.2.8" evidence="12"/>
<keyword evidence="4 12" id="KW-1003">Cell membrane</keyword>
<evidence type="ECO:0000256" key="4">
    <source>
        <dbReference type="ARBA" id="ARBA00022475"/>
    </source>
</evidence>
<keyword evidence="6 12" id="KW-0547">Nucleotide-binding</keyword>
<keyword evidence="9 12" id="KW-1278">Translocase</keyword>
<dbReference type="SUPFAM" id="SSF81886">
    <property type="entry name" value="Helical scaffold and wing domains of SecA"/>
    <property type="match status" value="1"/>
</dbReference>
<dbReference type="SMART" id="SM00958">
    <property type="entry name" value="SecA_PP_bind"/>
    <property type="match status" value="1"/>
</dbReference>
<dbReference type="HAMAP" id="MF_01382">
    <property type="entry name" value="SecA"/>
    <property type="match status" value="1"/>
</dbReference>
<dbReference type="Pfam" id="PF01043">
    <property type="entry name" value="SecA_PP_bind"/>
    <property type="match status" value="1"/>
</dbReference>
<gene>
    <name evidence="12" type="primary">secA</name>
    <name evidence="16" type="ORF">FOY51_23960</name>
</gene>
<dbReference type="GO" id="GO:0008564">
    <property type="term" value="F:protein-exporting ATPase activity"/>
    <property type="evidence" value="ECO:0007669"/>
    <property type="project" value="UniProtKB-EC"/>
</dbReference>
<proteinExistence type="inferred from homology"/>
<dbReference type="AlphaFoldDB" id="A0A5A7S7M5"/>
<dbReference type="PROSITE" id="PS51192">
    <property type="entry name" value="HELICASE_ATP_BIND_1"/>
    <property type="match status" value="1"/>
</dbReference>
<evidence type="ECO:0000259" key="15">
    <source>
        <dbReference type="PROSITE" id="PS51196"/>
    </source>
</evidence>
<dbReference type="PROSITE" id="PS51194">
    <property type="entry name" value="HELICASE_CTER"/>
    <property type="match status" value="1"/>
</dbReference>
<dbReference type="PROSITE" id="PS51196">
    <property type="entry name" value="SECA_MOTOR_DEAD"/>
    <property type="match status" value="1"/>
</dbReference>
<accession>A0A5A7S7M5</accession>
<comment type="catalytic activity">
    <reaction evidence="12">
        <text>ATP + H2O + cellular proteinSide 1 = ADP + phosphate + cellular proteinSide 2.</text>
        <dbReference type="EC" id="7.4.2.8"/>
    </reaction>
</comment>
<dbReference type="OrthoDB" id="9805579at2"/>
<dbReference type="NCBIfam" id="TIGR04221">
    <property type="entry name" value="SecA2_Mycobac"/>
    <property type="match status" value="1"/>
</dbReference>
<feature type="domain" description="Helicase ATP-binding" evidence="13">
    <location>
        <begin position="87"/>
        <end position="245"/>
    </location>
</feature>
<reference evidence="16 17" key="1">
    <citation type="submission" date="2019-07" db="EMBL/GenBank/DDBJ databases">
        <title>Rhodococcus cavernicolus sp. nov., isolated from a cave.</title>
        <authorList>
            <person name="Lee S.D."/>
        </authorList>
    </citation>
    <scope>NUCLEOTIDE SEQUENCE [LARGE SCALE GENOMIC DNA]</scope>
    <source>
        <strain evidence="16 17">C1-24</strain>
    </source>
</reference>
<dbReference type="GO" id="GO:0005524">
    <property type="term" value="F:ATP binding"/>
    <property type="evidence" value="ECO:0007669"/>
    <property type="project" value="UniProtKB-UniRule"/>
</dbReference>
<feature type="binding site" evidence="12">
    <location>
        <position position="85"/>
    </location>
    <ligand>
        <name>ATP</name>
        <dbReference type="ChEBI" id="CHEBI:30616"/>
    </ligand>
</feature>
<evidence type="ECO:0000256" key="12">
    <source>
        <dbReference type="HAMAP-Rule" id="MF_01382"/>
    </source>
</evidence>
<evidence type="ECO:0000256" key="10">
    <source>
        <dbReference type="ARBA" id="ARBA00023010"/>
    </source>
</evidence>
<dbReference type="GO" id="GO:0005829">
    <property type="term" value="C:cytosol"/>
    <property type="evidence" value="ECO:0007669"/>
    <property type="project" value="TreeGrafter"/>
</dbReference>
<evidence type="ECO:0000256" key="6">
    <source>
        <dbReference type="ARBA" id="ARBA00022741"/>
    </source>
</evidence>
<dbReference type="InterPro" id="IPR014018">
    <property type="entry name" value="SecA_motor_DEAD"/>
</dbReference>
<dbReference type="EMBL" id="VLNY01000017">
    <property type="protein sequence ID" value="KAA0018548.1"/>
    <property type="molecule type" value="Genomic_DNA"/>
</dbReference>
<evidence type="ECO:0000256" key="11">
    <source>
        <dbReference type="ARBA" id="ARBA00023136"/>
    </source>
</evidence>
<dbReference type="GO" id="GO:0043952">
    <property type="term" value="P:protein transport by the Sec complex"/>
    <property type="evidence" value="ECO:0007669"/>
    <property type="project" value="TreeGrafter"/>
</dbReference>
<keyword evidence="8 12" id="KW-0653">Protein transport</keyword>
<dbReference type="Pfam" id="PF21090">
    <property type="entry name" value="P-loop_SecA"/>
    <property type="match status" value="2"/>
</dbReference>
<dbReference type="GO" id="GO:0065002">
    <property type="term" value="P:intracellular protein transmembrane transport"/>
    <property type="evidence" value="ECO:0007669"/>
    <property type="project" value="UniProtKB-UniRule"/>
</dbReference>
<protein>
    <recommendedName>
        <fullName evidence="12">Protein translocase subunit SecA</fullName>
        <ecNumber evidence="12">7.4.2.8</ecNumber>
    </recommendedName>
</protein>
<dbReference type="PRINTS" id="PR00906">
    <property type="entry name" value="SECA"/>
</dbReference>
<dbReference type="Gene3D" id="3.40.50.300">
    <property type="entry name" value="P-loop containing nucleotide triphosphate hydrolases"/>
    <property type="match status" value="3"/>
</dbReference>
<evidence type="ECO:0000256" key="3">
    <source>
        <dbReference type="ARBA" id="ARBA00022448"/>
    </source>
</evidence>
<evidence type="ECO:0000256" key="5">
    <source>
        <dbReference type="ARBA" id="ARBA00022490"/>
    </source>
</evidence>
<dbReference type="GO" id="GO:0006605">
    <property type="term" value="P:protein targeting"/>
    <property type="evidence" value="ECO:0007669"/>
    <property type="project" value="UniProtKB-UniRule"/>
</dbReference>
<evidence type="ECO:0000256" key="9">
    <source>
        <dbReference type="ARBA" id="ARBA00022967"/>
    </source>
</evidence>
<evidence type="ECO:0000313" key="16">
    <source>
        <dbReference type="EMBL" id="KAA0018548.1"/>
    </source>
</evidence>
<dbReference type="InterPro" id="IPR044722">
    <property type="entry name" value="SecA_SF2_C"/>
</dbReference>
<feature type="binding site" evidence="12">
    <location>
        <position position="490"/>
    </location>
    <ligand>
        <name>ATP</name>
        <dbReference type="ChEBI" id="CHEBI:30616"/>
    </ligand>
</feature>
<dbReference type="InterPro" id="IPR014001">
    <property type="entry name" value="Helicase_ATP-bd"/>
</dbReference>
<dbReference type="CDD" id="cd18803">
    <property type="entry name" value="SF2_C_secA"/>
    <property type="match status" value="1"/>
</dbReference>
<comment type="subcellular location">
    <subcellularLocation>
        <location evidence="12">Cell membrane</location>
        <topology evidence="12">Peripheral membrane protein</topology>
        <orientation evidence="12">Cytoplasmic side</orientation>
    </subcellularLocation>
    <subcellularLocation>
        <location evidence="12">Cytoplasm</location>
    </subcellularLocation>
    <subcellularLocation>
        <location evidence="1">Membrane</location>
        <topology evidence="1">Peripheral membrane protein</topology>
    </subcellularLocation>
    <text evidence="12">Distribution is 50-50.</text>
</comment>
<dbReference type="InterPro" id="IPR026389">
    <property type="entry name" value="SecA_Actinobact-type"/>
</dbReference>
<dbReference type="SUPFAM" id="SSF81767">
    <property type="entry name" value="Pre-protein crosslinking domain of SecA"/>
    <property type="match status" value="1"/>
</dbReference>
<evidence type="ECO:0000259" key="14">
    <source>
        <dbReference type="PROSITE" id="PS51194"/>
    </source>
</evidence>
<comment type="caution">
    <text evidence="16">The sequence shown here is derived from an EMBL/GenBank/DDBJ whole genome shotgun (WGS) entry which is preliminary data.</text>
</comment>
<keyword evidence="7 12" id="KW-0067">ATP-binding</keyword>
<dbReference type="InterPro" id="IPR011115">
    <property type="entry name" value="SecA_DEAD"/>
</dbReference>
<sequence>MTRWVNRLVDRPGRTDLHRYDKVVAKAATLEDEFRALSDDDLTATAIRLRDNAPSKFGADDLARVCALGREAARRALDQRAFDVQLLGAAGLLSGHMIEMDTGEGKTLTGAIAAAGFALQGRRVHVVSVNDYLARRDAEWMQKVYELLGVTVGWVDQHSDRQQRKDAYACDVTYASVNEVGFDVLRDRLRTDPDDIVLPEPDVVLVDEADSVLIDEATVPLVLAGSVEEDVTDHAVVDIVRRLELDKHYEVDPEARNVSLTDAGVDELERWLGVDLYSGADSDLLNQVNLALQAKALLRRDVDYVVRGDKVELVSAARGRIARLQRWPDGLQAAVEAKEGLASSPTGRILDSIVVQALIVRYSTVCGMSGTAVRVADQLAEFYKVETGRIPTNVPCIREDEIERLYSTVPQRDTALIEFVRTVHDTWRPVLVGTQSVAESELLADRLKDAGVPAVVLNAKNDADEATLIARAGERGRVTVSTQIAGRGTDIRLGNGTDGDQERVAELGGLCVVASGRYHTGRLDDQLRGRAGRQGDPGSSVLFTSLGDDLVAQNLPAVKKPAPADAEGRVLDRRGQEIVEHAQRIAEGVHLEMHRNAWRYHKLLDVQRNIVLEHRDTVLHGNAGLERLREQAPDLHTDVEEDVVEAAARQIVLFHLDECWSEYLAYMADVREGIHLRALGRQTPIDEFHRIAVDEFSGLLTDTYQRSAETFESATITSDGVDLGSLGLQRPTSTWTYLVTDHLHGVPEQNLAGYVGGRLRTSGIMSALRRESSS</sequence>
<dbReference type="InterPro" id="IPR027417">
    <property type="entry name" value="P-loop_NTPase"/>
</dbReference>
<evidence type="ECO:0000259" key="13">
    <source>
        <dbReference type="PROSITE" id="PS51192"/>
    </source>
</evidence>
<name>A0A5A7S7M5_9NOCA</name>
<comment type="function">
    <text evidence="12">Part of the Sec protein translocase complex. Interacts with the SecYEG preprotein conducting channel. Has a central role in coupling the hydrolysis of ATP to the transfer of proteins into and across the cell membrane, serving as an ATP-driven molecular motor driving the stepwise translocation of polypeptide chains across the membrane.</text>
</comment>
<dbReference type="PANTHER" id="PTHR30612:SF0">
    <property type="entry name" value="CHLOROPLAST PROTEIN-TRANSPORTING ATPASE"/>
    <property type="match status" value="1"/>
</dbReference>
<dbReference type="GO" id="GO:0017038">
    <property type="term" value="P:protein import"/>
    <property type="evidence" value="ECO:0007669"/>
    <property type="project" value="InterPro"/>
</dbReference>
<dbReference type="InterPro" id="IPR011130">
    <property type="entry name" value="SecA_preprotein_X-link_dom"/>
</dbReference>
<organism evidence="16 17">
    <name type="scientific">Antrihabitans cavernicola</name>
    <dbReference type="NCBI Taxonomy" id="2495913"/>
    <lineage>
        <taxon>Bacteria</taxon>
        <taxon>Bacillati</taxon>
        <taxon>Actinomycetota</taxon>
        <taxon>Actinomycetes</taxon>
        <taxon>Mycobacteriales</taxon>
        <taxon>Nocardiaceae</taxon>
        <taxon>Antrihabitans</taxon>
    </lineage>
</organism>
<dbReference type="InterPro" id="IPR001650">
    <property type="entry name" value="Helicase_C-like"/>
</dbReference>
<keyword evidence="17" id="KW-1185">Reference proteome</keyword>
<feature type="domain" description="SecA family profile" evidence="15">
    <location>
        <begin position="2"/>
        <end position="571"/>
    </location>
</feature>
<dbReference type="Proteomes" id="UP000322244">
    <property type="component" value="Unassembled WGS sequence"/>
</dbReference>
<comment type="subunit">
    <text evidence="12">Monomer and homodimer. Part of the essential Sec protein translocation apparatus which comprises SecA, SecYEG and auxiliary proteins SecDF. Other proteins may also be involved.</text>
</comment>
<dbReference type="CDD" id="cd17928">
    <property type="entry name" value="DEXDc_SecA"/>
    <property type="match status" value="1"/>
</dbReference>
<dbReference type="GO" id="GO:0005886">
    <property type="term" value="C:plasma membrane"/>
    <property type="evidence" value="ECO:0007669"/>
    <property type="project" value="UniProtKB-SubCell"/>
</dbReference>
<dbReference type="PANTHER" id="PTHR30612">
    <property type="entry name" value="SECA INNER MEMBRANE COMPONENT OF SEC PROTEIN SECRETION SYSTEM"/>
    <property type="match status" value="1"/>
</dbReference>
<dbReference type="InterPro" id="IPR000185">
    <property type="entry name" value="SecA"/>
</dbReference>
<keyword evidence="11 12" id="KW-0472">Membrane</keyword>
<evidence type="ECO:0000256" key="1">
    <source>
        <dbReference type="ARBA" id="ARBA00004170"/>
    </source>
</evidence>
<dbReference type="GO" id="GO:0031522">
    <property type="term" value="C:cell envelope Sec protein transport complex"/>
    <property type="evidence" value="ECO:0007669"/>
    <property type="project" value="TreeGrafter"/>
</dbReference>
<dbReference type="Pfam" id="PF07517">
    <property type="entry name" value="SecA_DEAD"/>
    <property type="match status" value="1"/>
</dbReference>
<evidence type="ECO:0000256" key="2">
    <source>
        <dbReference type="ARBA" id="ARBA00007650"/>
    </source>
</evidence>
<evidence type="ECO:0000256" key="7">
    <source>
        <dbReference type="ARBA" id="ARBA00022840"/>
    </source>
</evidence>
<dbReference type="InterPro" id="IPR036670">
    <property type="entry name" value="SecA_X-link_sf"/>
</dbReference>
<keyword evidence="5 12" id="KW-0963">Cytoplasm</keyword>
<dbReference type="SUPFAM" id="SSF52540">
    <property type="entry name" value="P-loop containing nucleoside triphosphate hydrolases"/>
    <property type="match status" value="2"/>
</dbReference>
<comment type="similarity">
    <text evidence="2 12">Belongs to the SecA family.</text>
</comment>
<dbReference type="Gene3D" id="1.10.3060.10">
    <property type="entry name" value="Helical scaffold and wing domains of SecA"/>
    <property type="match status" value="1"/>
</dbReference>
<keyword evidence="3 12" id="KW-0813">Transport</keyword>
<dbReference type="SMART" id="SM00957">
    <property type="entry name" value="SecA_DEAD"/>
    <property type="match status" value="1"/>
</dbReference>
<evidence type="ECO:0000313" key="17">
    <source>
        <dbReference type="Proteomes" id="UP000322244"/>
    </source>
</evidence>
<feature type="domain" description="Helicase C-terminal" evidence="14">
    <location>
        <begin position="401"/>
        <end position="586"/>
    </location>
</feature>
<dbReference type="InterPro" id="IPR011116">
    <property type="entry name" value="SecA_Wing/Scaffold"/>
</dbReference>
<feature type="binding site" evidence="12">
    <location>
        <begin position="103"/>
        <end position="107"/>
    </location>
    <ligand>
        <name>ATP</name>
        <dbReference type="ChEBI" id="CHEBI:30616"/>
    </ligand>
</feature>